<evidence type="ECO:0008006" key="4">
    <source>
        <dbReference type="Google" id="ProtNLM"/>
    </source>
</evidence>
<feature type="compositionally biased region" description="Basic and acidic residues" evidence="1">
    <location>
        <begin position="297"/>
        <end position="310"/>
    </location>
</feature>
<dbReference type="CDD" id="cd00085">
    <property type="entry name" value="HNHc"/>
    <property type="match status" value="1"/>
</dbReference>
<sequence length="554" mass="60435">MNTISLASAMEALRRAAAAGGSRLSGQVLAETARLNLEILDNVLQAATHRSDPRVAAEMGSIVEGLSHRISRARLELALLAEATGAHTLDLEEYDDLREGRTDYSRPARYAAGRPCYKTTADFLAAWLRITYFEAEGMLNDAHLVIGRVTIAGTLTTPRFEQLGTTYQDPAVDPRATLQTARSLNRLEPKDTIGEGAPLPPAARQQDGPSLEERAVQILEGNEPRTAKKQVNELVKKYKEENAEAATPELGLFKRRSINGVDEYVLRVRGSDAGFMRSLVAQADNPRTKAGAAARTRQPDEENLAGREADPAVDSTQTPSWLQPTDPPPPWAVDETGETGPAAGPTGAQIPENTEGLSPAEQIDLQVPVPMRRMNAMMTLIRQNGSGTAKTKAIRPQLMVFMQLDDLRDLATAHGITTHGVRLTPGELRRLLTEADIIPVVFGGESQILDLGRASRFYPDYLRDGIICRDKGCIVPGCTEPPENCDVHHFEGGGWKGGCRTRIGSGSLMCRNDHTAEQAGIIKVVNYKGLPHVIMPKHIDPTQTPQRNTYWDNI</sequence>
<reference evidence="2 3" key="1">
    <citation type="submission" date="2018-12" db="EMBL/GenBank/DDBJ databases">
        <title>Complete Genome Sequence of Glutamicibacter creatinolyticus strain LGCM259,isolated from an abscess of a 12-year-old mare in Italy.</title>
        <authorList>
            <person name="Santos R.G."/>
            <person name="Silva A.L."/>
            <person name="Seyffert N."/>
            <person name="Castro T.L.P."/>
            <person name="Attili A.R."/>
            <person name="Rifici C."/>
            <person name="Mazzullo G."/>
            <person name="Brenig B."/>
            <person name="Venanzi F."/>
            <person name="Azevedo V."/>
        </authorList>
    </citation>
    <scope>NUCLEOTIDE SEQUENCE [LARGE SCALE GENOMIC DNA]</scope>
    <source>
        <strain evidence="2 3">LGCM 259</strain>
    </source>
</reference>
<keyword evidence="3" id="KW-1185">Reference proteome</keyword>
<evidence type="ECO:0000313" key="3">
    <source>
        <dbReference type="Proteomes" id="UP000307000"/>
    </source>
</evidence>
<protein>
    <recommendedName>
        <fullName evidence="4">HNH endonuclease</fullName>
    </recommendedName>
</protein>
<feature type="region of interest" description="Disordered" evidence="1">
    <location>
        <begin position="187"/>
        <end position="211"/>
    </location>
</feature>
<dbReference type="Proteomes" id="UP000307000">
    <property type="component" value="Chromosome"/>
</dbReference>
<dbReference type="InterPro" id="IPR003615">
    <property type="entry name" value="HNH_nuc"/>
</dbReference>
<dbReference type="EMBL" id="CP034412">
    <property type="protein sequence ID" value="QCY46461.1"/>
    <property type="molecule type" value="Genomic_DNA"/>
</dbReference>
<dbReference type="RefSeq" id="WP_138925795.1">
    <property type="nucleotide sequence ID" value="NZ_CP034412.1"/>
</dbReference>
<gene>
    <name evidence="2" type="ORF">GcLGCM259_0701</name>
</gene>
<organism evidence="2 3">
    <name type="scientific">Glutamicibacter creatinolyticus</name>
    <dbReference type="NCBI Taxonomy" id="162496"/>
    <lineage>
        <taxon>Bacteria</taxon>
        <taxon>Bacillati</taxon>
        <taxon>Actinomycetota</taxon>
        <taxon>Actinomycetes</taxon>
        <taxon>Micrococcales</taxon>
        <taxon>Micrococcaceae</taxon>
        <taxon>Glutamicibacter</taxon>
    </lineage>
</organism>
<evidence type="ECO:0000313" key="2">
    <source>
        <dbReference type="EMBL" id="QCY46461.1"/>
    </source>
</evidence>
<feature type="compositionally biased region" description="Polar residues" evidence="1">
    <location>
        <begin position="314"/>
        <end position="323"/>
    </location>
</feature>
<name>A0A5B7WQV7_9MICC</name>
<feature type="compositionally biased region" description="Low complexity" evidence="1">
    <location>
        <begin position="338"/>
        <end position="348"/>
    </location>
</feature>
<accession>A0A5B7WQV7</accession>
<dbReference type="AlphaFoldDB" id="A0A5B7WQV7"/>
<feature type="region of interest" description="Disordered" evidence="1">
    <location>
        <begin position="284"/>
        <end position="360"/>
    </location>
</feature>
<dbReference type="KEGG" id="gcr:GcLGCM259_0701"/>
<evidence type="ECO:0000256" key="1">
    <source>
        <dbReference type="SAM" id="MobiDB-lite"/>
    </source>
</evidence>
<proteinExistence type="predicted"/>